<reference evidence="6" key="2">
    <citation type="submission" date="2021-04" db="EMBL/GenBank/DDBJ databases">
        <authorList>
            <person name="Gilroy R."/>
        </authorList>
    </citation>
    <scope>NUCLEOTIDE SEQUENCE</scope>
    <source>
        <strain evidence="6">CHK179-7159</strain>
    </source>
</reference>
<dbReference type="SUPFAM" id="SSF53649">
    <property type="entry name" value="Alkaline phosphatase-like"/>
    <property type="match status" value="1"/>
</dbReference>
<name>A0A9D2KZ02_9FIRM</name>
<dbReference type="CDD" id="cd16149">
    <property type="entry name" value="sulfatase_like"/>
    <property type="match status" value="1"/>
</dbReference>
<evidence type="ECO:0000256" key="1">
    <source>
        <dbReference type="ARBA" id="ARBA00008779"/>
    </source>
</evidence>
<dbReference type="InterPro" id="IPR000917">
    <property type="entry name" value="Sulfatase_N"/>
</dbReference>
<comment type="caution">
    <text evidence="6">The sequence shown here is derived from an EMBL/GenBank/DDBJ whole genome shotgun (WGS) entry which is preliminary data.</text>
</comment>
<evidence type="ECO:0000313" key="6">
    <source>
        <dbReference type="EMBL" id="HJA91829.1"/>
    </source>
</evidence>
<gene>
    <name evidence="6" type="ORF">H9717_01710</name>
</gene>
<keyword evidence="3 6" id="KW-0378">Hydrolase</keyword>
<organism evidence="6 7">
    <name type="scientific">Candidatus Eisenbergiella merdipullorum</name>
    <dbReference type="NCBI Taxonomy" id="2838553"/>
    <lineage>
        <taxon>Bacteria</taxon>
        <taxon>Bacillati</taxon>
        <taxon>Bacillota</taxon>
        <taxon>Clostridia</taxon>
        <taxon>Lachnospirales</taxon>
        <taxon>Lachnospiraceae</taxon>
        <taxon>Eisenbergiella</taxon>
    </lineage>
</organism>
<evidence type="ECO:0000259" key="5">
    <source>
        <dbReference type="Pfam" id="PF00884"/>
    </source>
</evidence>
<dbReference type="InterPro" id="IPR017850">
    <property type="entry name" value="Alkaline_phosphatase_core_sf"/>
</dbReference>
<comment type="similarity">
    <text evidence="1">Belongs to the sulfatase family.</text>
</comment>
<dbReference type="Proteomes" id="UP000886858">
    <property type="component" value="Unassembled WGS sequence"/>
</dbReference>
<evidence type="ECO:0000313" key="7">
    <source>
        <dbReference type="Proteomes" id="UP000886858"/>
    </source>
</evidence>
<keyword evidence="2" id="KW-0479">Metal-binding</keyword>
<evidence type="ECO:0000256" key="4">
    <source>
        <dbReference type="ARBA" id="ARBA00022837"/>
    </source>
</evidence>
<accession>A0A9D2KZ02</accession>
<feature type="domain" description="Sulfatase N-terminal" evidence="5">
    <location>
        <begin position="5"/>
        <end position="356"/>
    </location>
</feature>
<evidence type="ECO:0000256" key="3">
    <source>
        <dbReference type="ARBA" id="ARBA00022801"/>
    </source>
</evidence>
<dbReference type="Gene3D" id="3.40.720.10">
    <property type="entry name" value="Alkaline Phosphatase, subunit A"/>
    <property type="match status" value="1"/>
</dbReference>
<dbReference type="PANTHER" id="PTHR42693:SF33">
    <property type="entry name" value="ARYLSULFATASE"/>
    <property type="match status" value="1"/>
</dbReference>
<reference evidence="6" key="1">
    <citation type="journal article" date="2021" name="PeerJ">
        <title>Extensive microbial diversity within the chicken gut microbiome revealed by metagenomics and culture.</title>
        <authorList>
            <person name="Gilroy R."/>
            <person name="Ravi A."/>
            <person name="Getino M."/>
            <person name="Pursley I."/>
            <person name="Horton D.L."/>
            <person name="Alikhan N.F."/>
            <person name="Baker D."/>
            <person name="Gharbi K."/>
            <person name="Hall N."/>
            <person name="Watson M."/>
            <person name="Adriaenssens E.M."/>
            <person name="Foster-Nyarko E."/>
            <person name="Jarju S."/>
            <person name="Secka A."/>
            <person name="Antonio M."/>
            <person name="Oren A."/>
            <person name="Chaudhuri R.R."/>
            <person name="La Ragione R."/>
            <person name="Hildebrand F."/>
            <person name="Pallen M.J."/>
        </authorList>
    </citation>
    <scope>NUCLEOTIDE SEQUENCE</scope>
    <source>
        <strain evidence="6">CHK179-7159</strain>
    </source>
</reference>
<dbReference type="InterPro" id="IPR024607">
    <property type="entry name" value="Sulfatase_CS"/>
</dbReference>
<dbReference type="InterPro" id="IPR050738">
    <property type="entry name" value="Sulfatase"/>
</dbReference>
<dbReference type="EMBL" id="DWYY01000023">
    <property type="protein sequence ID" value="HJA91829.1"/>
    <property type="molecule type" value="Genomic_DNA"/>
</dbReference>
<protein>
    <submittedName>
        <fullName evidence="6">Sulfatase-like hydrolase/transferase</fullName>
    </submittedName>
</protein>
<dbReference type="PROSITE" id="PS00523">
    <property type="entry name" value="SULFATASE_1"/>
    <property type="match status" value="1"/>
</dbReference>
<sequence length="492" mass="55540">MEKKPDIIFILTDDQGAWAMHCAGTPELYTPNLDRIASNGMRFENFFCASPVCSPARASLLTGKMPSSHGVHDWIRSGNVDREKFAEQGRENPYGTGYDMEEKPIGYLDEQIAYTDLLAKNGYQCALAGKWHLGDSVRMQHGFSRWYTLGLGGCCYYHPDIVEDGQIQVQHGKYVTELITDKALEWLDEFLEKDDPFYLSVHYTAPHSPWGEEQHPKKWIDYYRDCAFESIPDIPDHPDMTTGPVYGTKKRRENLIGYFAAISAMDEQVGRILDRLEGSGRAQDVLLIFAADNGMSMGQHGIWGKGNGTFPMNMYDTAVKVPFLVTWPGHIREGSVCEELISAYDLFPTLMSLAGIDYSSAGDLCGHSFADILCGTESGETEKTNKGIVVYDEYGPVRMIRTKEWKYVHRYPYGKNELYDLKEDPQEENNLYGQERYEEVILDLRKRLEGWFARYADADLDGVRQAVTGAGQLGPAGKRAGRVEIYAPVELI</sequence>
<dbReference type="PANTHER" id="PTHR42693">
    <property type="entry name" value="ARYLSULFATASE FAMILY MEMBER"/>
    <property type="match status" value="1"/>
</dbReference>
<proteinExistence type="inferred from homology"/>
<dbReference type="Pfam" id="PF00884">
    <property type="entry name" value="Sulfatase"/>
    <property type="match status" value="1"/>
</dbReference>
<dbReference type="AlphaFoldDB" id="A0A9D2KZ02"/>
<evidence type="ECO:0000256" key="2">
    <source>
        <dbReference type="ARBA" id="ARBA00022723"/>
    </source>
</evidence>
<dbReference type="GO" id="GO:0004065">
    <property type="term" value="F:arylsulfatase activity"/>
    <property type="evidence" value="ECO:0007669"/>
    <property type="project" value="TreeGrafter"/>
</dbReference>
<keyword evidence="4" id="KW-0106">Calcium</keyword>
<dbReference type="GO" id="GO:0046872">
    <property type="term" value="F:metal ion binding"/>
    <property type="evidence" value="ECO:0007669"/>
    <property type="project" value="UniProtKB-KW"/>
</dbReference>